<dbReference type="EMBL" id="JAATJC010000001">
    <property type="protein sequence ID" value="NJC05653.1"/>
    <property type="molecule type" value="Genomic_DNA"/>
</dbReference>
<dbReference type="Proteomes" id="UP000558192">
    <property type="component" value="Unassembled WGS sequence"/>
</dbReference>
<accession>A0A7X5Y5M9</accession>
<protein>
    <submittedName>
        <fullName evidence="2">Uncharacterized protein</fullName>
    </submittedName>
</protein>
<feature type="transmembrane region" description="Helical" evidence="1">
    <location>
        <begin position="42"/>
        <end position="62"/>
    </location>
</feature>
<feature type="transmembrane region" description="Helical" evidence="1">
    <location>
        <begin position="69"/>
        <end position="89"/>
    </location>
</feature>
<evidence type="ECO:0000256" key="1">
    <source>
        <dbReference type="SAM" id="Phobius"/>
    </source>
</evidence>
<organism evidence="2 3">
    <name type="scientific">Sphingomonas kaistensis</name>
    <dbReference type="NCBI Taxonomy" id="298708"/>
    <lineage>
        <taxon>Bacteria</taxon>
        <taxon>Pseudomonadati</taxon>
        <taxon>Pseudomonadota</taxon>
        <taxon>Alphaproteobacteria</taxon>
        <taxon>Sphingomonadales</taxon>
        <taxon>Sphingomonadaceae</taxon>
        <taxon>Sphingomonas</taxon>
    </lineage>
</organism>
<dbReference type="RefSeq" id="WP_168068337.1">
    <property type="nucleotide sequence ID" value="NZ_JAATJC010000001.1"/>
</dbReference>
<evidence type="ECO:0000313" key="3">
    <source>
        <dbReference type="Proteomes" id="UP000558192"/>
    </source>
</evidence>
<comment type="caution">
    <text evidence="2">The sequence shown here is derived from an EMBL/GenBank/DDBJ whole genome shotgun (WGS) entry which is preliminary data.</text>
</comment>
<keyword evidence="3" id="KW-1185">Reference proteome</keyword>
<proteinExistence type="predicted"/>
<keyword evidence="1" id="KW-0812">Transmembrane</keyword>
<keyword evidence="1" id="KW-0472">Membrane</keyword>
<sequence>MKGSRIIGALAGAGFCVAVIGAVEKLGHFALGAPATPFDATAAMHAVVLAAWVLGVGVGGFIGTGISKWAGTAWIVAALVVAGVIANAMSFPHPAWLVAAGILLPLVIAWMIARGHAARPSRPELP</sequence>
<evidence type="ECO:0000313" key="2">
    <source>
        <dbReference type="EMBL" id="NJC05653.1"/>
    </source>
</evidence>
<reference evidence="2 3" key="1">
    <citation type="submission" date="2020-03" db="EMBL/GenBank/DDBJ databases">
        <title>Genomic Encyclopedia of Type Strains, Phase IV (KMG-IV): sequencing the most valuable type-strain genomes for metagenomic binning, comparative biology and taxonomic classification.</title>
        <authorList>
            <person name="Goeker M."/>
        </authorList>
    </citation>
    <scope>NUCLEOTIDE SEQUENCE [LARGE SCALE GENOMIC DNA]</scope>
    <source>
        <strain evidence="2 3">DSM 16846</strain>
    </source>
</reference>
<feature type="transmembrane region" description="Helical" evidence="1">
    <location>
        <begin position="95"/>
        <end position="113"/>
    </location>
</feature>
<keyword evidence="1" id="KW-1133">Transmembrane helix</keyword>
<name>A0A7X5Y5M9_9SPHN</name>
<gene>
    <name evidence="2" type="ORF">GGQ97_001446</name>
</gene>
<dbReference type="AlphaFoldDB" id="A0A7X5Y5M9"/>